<accession>A0AA36EE76</accession>
<evidence type="ECO:0000313" key="1">
    <source>
        <dbReference type="EMBL" id="CAI9290470.1"/>
    </source>
</evidence>
<dbReference type="AlphaFoldDB" id="A0AA36EE76"/>
<reference evidence="1" key="1">
    <citation type="submission" date="2023-04" db="EMBL/GenBank/DDBJ databases">
        <authorList>
            <person name="Vijverberg K."/>
            <person name="Xiong W."/>
            <person name="Schranz E."/>
        </authorList>
    </citation>
    <scope>NUCLEOTIDE SEQUENCE</scope>
</reference>
<name>A0AA36EE76_LACSI</name>
<protein>
    <submittedName>
        <fullName evidence="1">Uncharacterized protein</fullName>
    </submittedName>
</protein>
<gene>
    <name evidence="1" type="ORF">LSALG_LOCUS29661</name>
</gene>
<sequence>MAAMNNSRLKETIKTIFRKKLFAARRLARLAQHSSTLYNPFSRPIANFSISRSFFPYLDSNRHSLKESHPLYYNRQIAWAAMVVCVGIRWFAVEDCKKILEGENGEGGGSDGSIRWNGVEWWSRWWNMVVTEKGERDGGWCGDDDRLRWVMVQDWSGSRLIREVVLKVVYKVEKGGCRGSCQR</sequence>
<proteinExistence type="predicted"/>
<evidence type="ECO:0000313" key="2">
    <source>
        <dbReference type="Proteomes" id="UP001177003"/>
    </source>
</evidence>
<dbReference type="Proteomes" id="UP001177003">
    <property type="component" value="Chromosome 6"/>
</dbReference>
<organism evidence="1 2">
    <name type="scientific">Lactuca saligna</name>
    <name type="common">Willowleaf lettuce</name>
    <dbReference type="NCBI Taxonomy" id="75948"/>
    <lineage>
        <taxon>Eukaryota</taxon>
        <taxon>Viridiplantae</taxon>
        <taxon>Streptophyta</taxon>
        <taxon>Embryophyta</taxon>
        <taxon>Tracheophyta</taxon>
        <taxon>Spermatophyta</taxon>
        <taxon>Magnoliopsida</taxon>
        <taxon>eudicotyledons</taxon>
        <taxon>Gunneridae</taxon>
        <taxon>Pentapetalae</taxon>
        <taxon>asterids</taxon>
        <taxon>campanulids</taxon>
        <taxon>Asterales</taxon>
        <taxon>Asteraceae</taxon>
        <taxon>Cichorioideae</taxon>
        <taxon>Cichorieae</taxon>
        <taxon>Lactucinae</taxon>
        <taxon>Lactuca</taxon>
    </lineage>
</organism>
<dbReference type="EMBL" id="OX465082">
    <property type="protein sequence ID" value="CAI9290470.1"/>
    <property type="molecule type" value="Genomic_DNA"/>
</dbReference>
<keyword evidence="2" id="KW-1185">Reference proteome</keyword>